<dbReference type="Proteomes" id="UP000077315">
    <property type="component" value="Unassembled WGS sequence"/>
</dbReference>
<evidence type="ECO:0000256" key="1">
    <source>
        <dbReference type="SAM" id="MobiDB-lite"/>
    </source>
</evidence>
<dbReference type="GeneID" id="28996369"/>
<keyword evidence="4" id="KW-1185">Reference proteome</keyword>
<sequence length="251" mass="28673">MLTARWEPTVFFSRERSPSPLRFRRARKINRIKQSNNNNNNINNNNNNNDDYCSDMMMMNHDIARSYRPSSDRSVDQESSDEFGRVDNISNSYNSSGGNEIHPRDRFIDLAQAALEEAILEEDQKGGVLREVIEALIAKTGAPLMVKVLSEQLRSQEVIERLAESHAEQQRRMSESTTPGVKGDITTTTLKEPHQKDDVIVPLPRYAHSDSTLLLVSEYMWRLFRLLLLASLVGLVCHLMSAKPYRDLIVL</sequence>
<evidence type="ECO:0000256" key="2">
    <source>
        <dbReference type="SAM" id="Phobius"/>
    </source>
</evidence>
<accession>A0A162UIG7</accession>
<name>A0A162UIG7_PHYB8</name>
<evidence type="ECO:0000313" key="4">
    <source>
        <dbReference type="Proteomes" id="UP000077315"/>
    </source>
</evidence>
<gene>
    <name evidence="3" type="ORF">PHYBLDRAFT_166700</name>
</gene>
<evidence type="ECO:0000313" key="3">
    <source>
        <dbReference type="EMBL" id="OAD75463.1"/>
    </source>
</evidence>
<keyword evidence="2" id="KW-0812">Transmembrane</keyword>
<dbReference type="InParanoid" id="A0A162UIG7"/>
<feature type="transmembrane region" description="Helical" evidence="2">
    <location>
        <begin position="223"/>
        <end position="241"/>
    </location>
</feature>
<reference evidence="4" key="1">
    <citation type="submission" date="2015-06" db="EMBL/GenBank/DDBJ databases">
        <title>Expansion of signal transduction pathways in fungi by whole-genome duplication.</title>
        <authorList>
            <consortium name="DOE Joint Genome Institute"/>
            <person name="Corrochano L.M."/>
            <person name="Kuo A."/>
            <person name="Marcet-Houben M."/>
            <person name="Polaino S."/>
            <person name="Salamov A."/>
            <person name="Villalobos J.M."/>
            <person name="Alvarez M.I."/>
            <person name="Avalos J."/>
            <person name="Benito E.P."/>
            <person name="Benoit I."/>
            <person name="Burger G."/>
            <person name="Camino L.P."/>
            <person name="Canovas D."/>
            <person name="Cerda-Olmedo E."/>
            <person name="Cheng J.-F."/>
            <person name="Dominguez A."/>
            <person name="Elias M."/>
            <person name="Eslava A.P."/>
            <person name="Glaser F."/>
            <person name="Grimwood J."/>
            <person name="Gutierrez G."/>
            <person name="Heitman J."/>
            <person name="Henrissat B."/>
            <person name="Iturriaga E.A."/>
            <person name="Lang B.F."/>
            <person name="Lavin J.L."/>
            <person name="Lee S."/>
            <person name="Li W."/>
            <person name="Lindquist E."/>
            <person name="Lopez-Garcia S."/>
            <person name="Luque E.M."/>
            <person name="Marcos A.T."/>
            <person name="Martin J."/>
            <person name="McCluskey K."/>
            <person name="Medina H.R."/>
            <person name="Miralles-Duran A."/>
            <person name="Miyazaki A."/>
            <person name="Munoz-Torres E."/>
            <person name="Oguiza J.A."/>
            <person name="Ohm R."/>
            <person name="Olmedo M."/>
            <person name="Orejas M."/>
            <person name="Ortiz-Castellanos L."/>
            <person name="Pisabarro A.G."/>
            <person name="Rodriguez-Romero J."/>
            <person name="Ruiz-Herrera J."/>
            <person name="Ruiz-Vazquez R."/>
            <person name="Sanz C."/>
            <person name="Schackwitz W."/>
            <person name="Schmutz J."/>
            <person name="Shahriari M."/>
            <person name="Shelest E."/>
            <person name="Silva-Franco F."/>
            <person name="Soanes D."/>
            <person name="Syed K."/>
            <person name="Tagua V.G."/>
            <person name="Talbot N.J."/>
            <person name="Thon M."/>
            <person name="De vries R.P."/>
            <person name="Wiebenga A."/>
            <person name="Yadav J.S."/>
            <person name="Braun E.L."/>
            <person name="Baker S."/>
            <person name="Garre V."/>
            <person name="Horwitz B."/>
            <person name="Torres-Martinez S."/>
            <person name="Idnurm A."/>
            <person name="Herrera-Estrella A."/>
            <person name="Gabaldon T."/>
            <person name="Grigoriev I.V."/>
        </authorList>
    </citation>
    <scope>NUCLEOTIDE SEQUENCE [LARGE SCALE GENOMIC DNA]</scope>
    <source>
        <strain evidence="4">NRRL 1555(-)</strain>
    </source>
</reference>
<protein>
    <submittedName>
        <fullName evidence="3">Uncharacterized protein</fullName>
    </submittedName>
</protein>
<keyword evidence="2" id="KW-1133">Transmembrane helix</keyword>
<dbReference type="RefSeq" id="XP_018293503.1">
    <property type="nucleotide sequence ID" value="XM_018435463.1"/>
</dbReference>
<organism evidence="3 4">
    <name type="scientific">Phycomyces blakesleeanus (strain ATCC 8743b / DSM 1359 / FGSC 10004 / NBRC 33097 / NRRL 1555)</name>
    <dbReference type="NCBI Taxonomy" id="763407"/>
    <lineage>
        <taxon>Eukaryota</taxon>
        <taxon>Fungi</taxon>
        <taxon>Fungi incertae sedis</taxon>
        <taxon>Mucoromycota</taxon>
        <taxon>Mucoromycotina</taxon>
        <taxon>Mucoromycetes</taxon>
        <taxon>Mucorales</taxon>
        <taxon>Phycomycetaceae</taxon>
        <taxon>Phycomyces</taxon>
    </lineage>
</organism>
<feature type="compositionally biased region" description="Polar residues" evidence="1">
    <location>
        <begin position="175"/>
        <end position="189"/>
    </location>
</feature>
<dbReference type="OrthoDB" id="2283572at2759"/>
<feature type="region of interest" description="Disordered" evidence="1">
    <location>
        <begin position="31"/>
        <end position="50"/>
    </location>
</feature>
<dbReference type="VEuPathDB" id="FungiDB:PHYBLDRAFT_166700"/>
<feature type="region of interest" description="Disordered" evidence="1">
    <location>
        <begin position="166"/>
        <end position="189"/>
    </location>
</feature>
<proteinExistence type="predicted"/>
<feature type="region of interest" description="Disordered" evidence="1">
    <location>
        <begin position="66"/>
        <end position="100"/>
    </location>
</feature>
<feature type="compositionally biased region" description="Low complexity" evidence="1">
    <location>
        <begin position="36"/>
        <end position="49"/>
    </location>
</feature>
<feature type="compositionally biased region" description="Low complexity" evidence="1">
    <location>
        <begin position="88"/>
        <end position="99"/>
    </location>
</feature>
<dbReference type="AlphaFoldDB" id="A0A162UIG7"/>
<keyword evidence="2" id="KW-0472">Membrane</keyword>
<feature type="compositionally biased region" description="Basic and acidic residues" evidence="1">
    <location>
        <begin position="66"/>
        <end position="76"/>
    </location>
</feature>
<dbReference type="EMBL" id="KV440977">
    <property type="protein sequence ID" value="OAD75463.1"/>
    <property type="molecule type" value="Genomic_DNA"/>
</dbReference>